<reference evidence="9" key="1">
    <citation type="submission" date="2019-08" db="EMBL/GenBank/DDBJ databases">
        <authorList>
            <person name="Kucharzyk K."/>
            <person name="Murdoch R.W."/>
            <person name="Higgins S."/>
            <person name="Loffler F."/>
        </authorList>
    </citation>
    <scope>NUCLEOTIDE SEQUENCE</scope>
</reference>
<evidence type="ECO:0000313" key="9">
    <source>
        <dbReference type="EMBL" id="MPM97625.1"/>
    </source>
</evidence>
<name>A0A645E814_9ZZZZ</name>
<evidence type="ECO:0000256" key="3">
    <source>
        <dbReference type="ARBA" id="ARBA00022759"/>
    </source>
</evidence>
<dbReference type="PANTHER" id="PTHR34353:SF2">
    <property type="entry name" value="CRISPR-ASSOCIATED ENDONUCLEASE CAS1 1"/>
    <property type="match status" value="1"/>
</dbReference>
<dbReference type="GO" id="GO:0051607">
    <property type="term" value="P:defense response to virus"/>
    <property type="evidence" value="ECO:0007669"/>
    <property type="project" value="UniProtKB-KW"/>
</dbReference>
<dbReference type="CDD" id="cd09634">
    <property type="entry name" value="Cas1_I-II-III"/>
    <property type="match status" value="1"/>
</dbReference>
<keyword evidence="6" id="KW-0051">Antiviral defense</keyword>
<dbReference type="InterPro" id="IPR050646">
    <property type="entry name" value="Cas1"/>
</dbReference>
<keyword evidence="4 9" id="KW-0378">Hydrolase</keyword>
<accession>A0A645E814</accession>
<proteinExistence type="predicted"/>
<evidence type="ECO:0000256" key="1">
    <source>
        <dbReference type="ARBA" id="ARBA00022722"/>
    </source>
</evidence>
<keyword evidence="9" id="KW-0269">Exonuclease</keyword>
<dbReference type="PANTHER" id="PTHR34353">
    <property type="entry name" value="CRISPR-ASSOCIATED ENDONUCLEASE CAS1 1"/>
    <property type="match status" value="1"/>
</dbReference>
<evidence type="ECO:0000256" key="4">
    <source>
        <dbReference type="ARBA" id="ARBA00022801"/>
    </source>
</evidence>
<gene>
    <name evidence="9" type="ORF">SDC9_144800</name>
</gene>
<sequence>MVKVEDDLPGLEQPIESAQRAFNFNFSHRNRRPPTDPVNAMLSLAYSMLAKDCTLAVLAVGFDPYLGFYHQPRFGRAALGLDLMEEFRPLIAESTVLSCINNRVITDRDFVKAGEAVNLSAPGRKRFFQTYEQRMSSLITHPLFDYKVSYRRALELQARLLAKTLTGEIAEYVPLMTR</sequence>
<dbReference type="GO" id="GO:0046872">
    <property type="term" value="F:metal ion binding"/>
    <property type="evidence" value="ECO:0007669"/>
    <property type="project" value="UniProtKB-KW"/>
</dbReference>
<protein>
    <submittedName>
        <fullName evidence="9">CRISPR-associated exonuclease Cas4/endonuclease Cas1 fusion</fullName>
        <ecNumber evidence="9">3.1.-.-</ecNumber>
    </submittedName>
</protein>
<evidence type="ECO:0000256" key="5">
    <source>
        <dbReference type="ARBA" id="ARBA00022842"/>
    </source>
</evidence>
<dbReference type="NCBIfam" id="TIGR00287">
    <property type="entry name" value="cas1"/>
    <property type="match status" value="1"/>
</dbReference>
<dbReference type="GO" id="GO:0003677">
    <property type="term" value="F:DNA binding"/>
    <property type="evidence" value="ECO:0007669"/>
    <property type="project" value="UniProtKB-KW"/>
</dbReference>
<dbReference type="Pfam" id="PF01867">
    <property type="entry name" value="Cas_Cas1"/>
    <property type="match status" value="1"/>
</dbReference>
<dbReference type="GO" id="GO:0004527">
    <property type="term" value="F:exonuclease activity"/>
    <property type="evidence" value="ECO:0007669"/>
    <property type="project" value="UniProtKB-KW"/>
</dbReference>
<organism evidence="9">
    <name type="scientific">bioreactor metagenome</name>
    <dbReference type="NCBI Taxonomy" id="1076179"/>
    <lineage>
        <taxon>unclassified sequences</taxon>
        <taxon>metagenomes</taxon>
        <taxon>ecological metagenomes</taxon>
    </lineage>
</organism>
<dbReference type="Gene3D" id="1.20.120.920">
    <property type="entry name" value="CRISPR-associated endonuclease Cas1, C-terminal domain"/>
    <property type="match status" value="1"/>
</dbReference>
<keyword evidence="3 9" id="KW-0255">Endonuclease</keyword>
<keyword evidence="1" id="KW-0540">Nuclease</keyword>
<evidence type="ECO:0000256" key="7">
    <source>
        <dbReference type="ARBA" id="ARBA00023125"/>
    </source>
</evidence>
<dbReference type="InterPro" id="IPR002729">
    <property type="entry name" value="CRISPR-assoc_Cas1"/>
</dbReference>
<keyword evidence="2" id="KW-0479">Metal-binding</keyword>
<dbReference type="GO" id="GO:0004519">
    <property type="term" value="F:endonuclease activity"/>
    <property type="evidence" value="ECO:0007669"/>
    <property type="project" value="UniProtKB-KW"/>
</dbReference>
<comment type="caution">
    <text evidence="9">The sequence shown here is derived from an EMBL/GenBank/DDBJ whole genome shotgun (WGS) entry which is preliminary data.</text>
</comment>
<evidence type="ECO:0000256" key="8">
    <source>
        <dbReference type="ARBA" id="ARBA00023211"/>
    </source>
</evidence>
<dbReference type="EMBL" id="VSSQ01043875">
    <property type="protein sequence ID" value="MPM97625.1"/>
    <property type="molecule type" value="Genomic_DNA"/>
</dbReference>
<dbReference type="InterPro" id="IPR042206">
    <property type="entry name" value="CRISPR-assoc_Cas1_C"/>
</dbReference>
<dbReference type="AlphaFoldDB" id="A0A645E814"/>
<keyword evidence="7" id="KW-0238">DNA-binding</keyword>
<dbReference type="EC" id="3.1.-.-" evidence="9"/>
<evidence type="ECO:0000256" key="2">
    <source>
        <dbReference type="ARBA" id="ARBA00022723"/>
    </source>
</evidence>
<dbReference type="GO" id="GO:0043571">
    <property type="term" value="P:maintenance of CRISPR repeat elements"/>
    <property type="evidence" value="ECO:0007669"/>
    <property type="project" value="InterPro"/>
</dbReference>
<keyword evidence="5" id="KW-0460">Magnesium</keyword>
<evidence type="ECO:0000256" key="6">
    <source>
        <dbReference type="ARBA" id="ARBA00023118"/>
    </source>
</evidence>
<keyword evidence="8" id="KW-0464">Manganese</keyword>